<dbReference type="GO" id="GO:0016042">
    <property type="term" value="P:lipid catabolic process"/>
    <property type="evidence" value="ECO:0007669"/>
    <property type="project" value="UniProtKB-UniRule"/>
</dbReference>
<dbReference type="InterPro" id="IPR021771">
    <property type="entry name" value="Triacylglycerol_lipase_N"/>
</dbReference>
<dbReference type="EMBL" id="CAJVPP010001010">
    <property type="protein sequence ID" value="CAG8528138.1"/>
    <property type="molecule type" value="Genomic_DNA"/>
</dbReference>
<dbReference type="EC" id="3.1.1.-" evidence="6"/>
<dbReference type="AlphaFoldDB" id="A0A9N9FDG8"/>
<dbReference type="GO" id="GO:0016020">
    <property type="term" value="C:membrane"/>
    <property type="evidence" value="ECO:0007669"/>
    <property type="project" value="UniProtKB-SubCell"/>
</dbReference>
<evidence type="ECO:0000256" key="4">
    <source>
        <dbReference type="ARBA" id="ARBA00023098"/>
    </source>
</evidence>
<evidence type="ECO:0000256" key="5">
    <source>
        <dbReference type="PROSITE-ProRule" id="PRU01161"/>
    </source>
</evidence>
<dbReference type="GO" id="GO:0006641">
    <property type="term" value="P:triglyceride metabolic process"/>
    <property type="evidence" value="ECO:0007669"/>
    <property type="project" value="UniProtKB-ARBA"/>
</dbReference>
<dbReference type="Pfam" id="PF01734">
    <property type="entry name" value="Patatin"/>
    <property type="match status" value="1"/>
</dbReference>
<evidence type="ECO:0000256" key="2">
    <source>
        <dbReference type="ARBA" id="ARBA00022801"/>
    </source>
</evidence>
<feature type="region of interest" description="Disordered" evidence="7">
    <location>
        <begin position="693"/>
        <end position="728"/>
    </location>
</feature>
<reference evidence="9" key="1">
    <citation type="submission" date="2021-06" db="EMBL/GenBank/DDBJ databases">
        <authorList>
            <person name="Kallberg Y."/>
            <person name="Tangrot J."/>
            <person name="Rosling A."/>
        </authorList>
    </citation>
    <scope>NUCLEOTIDE SEQUENCE</scope>
    <source>
        <strain evidence="9">87-6 pot B 2015</strain>
    </source>
</reference>
<keyword evidence="2 5" id="KW-0378">Hydrolase</keyword>
<protein>
    <recommendedName>
        <fullName evidence="6">Patatin-like phospholipase domain-containing protein</fullName>
        <ecNumber evidence="6">3.1.1.-</ecNumber>
    </recommendedName>
</protein>
<evidence type="ECO:0000313" key="9">
    <source>
        <dbReference type="EMBL" id="CAG8528138.1"/>
    </source>
</evidence>
<dbReference type="InterPro" id="IPR050301">
    <property type="entry name" value="NTE"/>
</dbReference>
<comment type="similarity">
    <text evidence="1 6">Belongs to the PLPL family.</text>
</comment>
<feature type="active site" description="Proton acceptor" evidence="5">
    <location>
        <position position="447"/>
    </location>
</feature>
<comment type="subcellular location">
    <subcellularLocation>
        <location evidence="6">Membrane</location>
        <topology evidence="6">Single-pass membrane protein</topology>
    </subcellularLocation>
</comment>
<dbReference type="SUPFAM" id="SSF52151">
    <property type="entry name" value="FabD/lysophospholipase-like"/>
    <property type="match status" value="1"/>
</dbReference>
<dbReference type="PROSITE" id="PS51635">
    <property type="entry name" value="PNPLA"/>
    <property type="match status" value="1"/>
</dbReference>
<keyword evidence="6" id="KW-0812">Transmembrane</keyword>
<keyword evidence="10" id="KW-1185">Reference proteome</keyword>
<keyword evidence="6" id="KW-1133">Transmembrane helix</keyword>
<keyword evidence="3 5" id="KW-0442">Lipid degradation</keyword>
<feature type="compositionally biased region" description="Basic and acidic residues" evidence="7">
    <location>
        <begin position="718"/>
        <end position="728"/>
    </location>
</feature>
<feature type="region of interest" description="Disordered" evidence="7">
    <location>
        <begin position="1"/>
        <end position="26"/>
    </location>
</feature>
<dbReference type="InterPro" id="IPR016035">
    <property type="entry name" value="Acyl_Trfase/lysoPLipase"/>
</dbReference>
<organism evidence="9 10">
    <name type="scientific">Funneliformis mosseae</name>
    <name type="common">Endomycorrhizal fungus</name>
    <name type="synonym">Glomus mosseae</name>
    <dbReference type="NCBI Taxonomy" id="27381"/>
    <lineage>
        <taxon>Eukaryota</taxon>
        <taxon>Fungi</taxon>
        <taxon>Fungi incertae sedis</taxon>
        <taxon>Mucoromycota</taxon>
        <taxon>Glomeromycotina</taxon>
        <taxon>Glomeromycetes</taxon>
        <taxon>Glomerales</taxon>
        <taxon>Glomeraceae</taxon>
        <taxon>Funneliformis</taxon>
    </lineage>
</organism>
<dbReference type="Gene3D" id="3.40.1090.10">
    <property type="entry name" value="Cytosolic phospholipase A2 catalytic domain"/>
    <property type="match status" value="2"/>
</dbReference>
<dbReference type="CDD" id="cd07232">
    <property type="entry name" value="Pat_PLPL"/>
    <property type="match status" value="1"/>
</dbReference>
<feature type="short sequence motif" description="GXSXG" evidence="5">
    <location>
        <begin position="300"/>
        <end position="304"/>
    </location>
</feature>
<evidence type="ECO:0000259" key="8">
    <source>
        <dbReference type="PROSITE" id="PS51635"/>
    </source>
</evidence>
<name>A0A9N9FDG8_FUNMO</name>
<gene>
    <name evidence="9" type="ORF">FMOSSE_LOCUS5373</name>
</gene>
<dbReference type="GO" id="GO:0004806">
    <property type="term" value="F:triacylglycerol lipase activity"/>
    <property type="evidence" value="ECO:0007669"/>
    <property type="project" value="InterPro"/>
</dbReference>
<evidence type="ECO:0000256" key="6">
    <source>
        <dbReference type="RuleBase" id="RU362055"/>
    </source>
</evidence>
<dbReference type="Proteomes" id="UP000789375">
    <property type="component" value="Unassembled WGS sequence"/>
</dbReference>
<dbReference type="PANTHER" id="PTHR14226">
    <property type="entry name" value="NEUROPATHY TARGET ESTERASE/SWISS CHEESE D.MELANOGASTER"/>
    <property type="match status" value="1"/>
</dbReference>
<dbReference type="Pfam" id="PF11815">
    <property type="entry name" value="DUF3336"/>
    <property type="match status" value="1"/>
</dbReference>
<feature type="active site" description="Nucleophile" evidence="5">
    <location>
        <position position="302"/>
    </location>
</feature>
<evidence type="ECO:0000256" key="1">
    <source>
        <dbReference type="ARBA" id="ARBA00006104"/>
    </source>
</evidence>
<keyword evidence="4 5" id="KW-0443">Lipid metabolism</keyword>
<dbReference type="InterPro" id="IPR002641">
    <property type="entry name" value="PNPLA_dom"/>
</dbReference>
<accession>A0A9N9FDG8</accession>
<comment type="caution">
    <text evidence="9">The sequence shown here is derived from an EMBL/GenBank/DDBJ whole genome shotgun (WGS) entry which is preliminary data.</text>
</comment>
<dbReference type="PANTHER" id="PTHR14226:SF66">
    <property type="entry name" value="TRIACYLGLYCEROL LIPASE PTL2"/>
    <property type="match status" value="1"/>
</dbReference>
<feature type="domain" description="PNPLA" evidence="8">
    <location>
        <begin position="269"/>
        <end position="460"/>
    </location>
</feature>
<evidence type="ECO:0000313" key="10">
    <source>
        <dbReference type="Proteomes" id="UP000789375"/>
    </source>
</evidence>
<feature type="transmembrane region" description="Helical" evidence="6">
    <location>
        <begin position="92"/>
        <end position="112"/>
    </location>
</feature>
<sequence>MANKDIKSHNNCSLNKSEHSKVKENPSHNELELEFVNEVHIKAFAKALSNDPESDQTEHIAAVTDFMPTRQKVKTKKAPKEFEGYSYHIIRYPLMSLIFAIIFLELFLYILIRQIVNFWEYFYQWRGKCRLLREKMRNTKNYEDWIVAAKEIDTHFKYDEWKKEIPYGYYDYSLLLKVDRDLRSLRQGATENPQKLINVLQNCVKHNYAGIENVRLYSHSYYGTKNVVEEYVNEVTQSLEFARATKSLSIKEKHELFKNTCKNYGRSALCLSGGASFGYYHLGVVKALFDAKLLPSVFSGTSAGGLIAALICVRTDEELDQILTPELYTRLNPCSDPFLVWCKRWWKTGARFDACDWARKVQWITRGSLTFKEAYERTGRILNISVIPYDPHSPPKVINYITAPDCVIWSAVIASAAVPGILNPVVLMQKLKDGSIIPYNYGYKWKDGSLRTDIPVQPLNMHFNVKNTVVSQVNPHIHLFFYAPRGSIGRPVTHRHGKGWRGGFLVASIEQYLKLDLNKWLKWIRDLDLLPKVADQDWSSIWLQKFEGNITIWPHSSFLDFFYILTDPDRERLARMITVGQRVTWPKLHMISNRLRIERAIQKGRETIRRELRQQRYHDVNNRFSERNGDAGSSINHINDFREHNAVSPTISNEGTDDLSRLDDDLDDYLGDEDSVDVGIDCYYDDGSSKTGCFEPDNVPYDSSSSSDDDYSAYNDINSHHEYDPLTI</sequence>
<feature type="compositionally biased region" description="Basic and acidic residues" evidence="7">
    <location>
        <begin position="16"/>
        <end position="26"/>
    </location>
</feature>
<comment type="caution">
    <text evidence="5">Lacks conserved residue(s) required for the propagation of feature annotation.</text>
</comment>
<proteinExistence type="inferred from homology"/>
<evidence type="ECO:0000256" key="3">
    <source>
        <dbReference type="ARBA" id="ARBA00022963"/>
    </source>
</evidence>
<comment type="function">
    <text evidence="6">Lipid hydrolase.</text>
</comment>
<evidence type="ECO:0000256" key="7">
    <source>
        <dbReference type="SAM" id="MobiDB-lite"/>
    </source>
</evidence>
<keyword evidence="6" id="KW-0472">Membrane</keyword>